<comment type="caution">
    <text evidence="1">The sequence shown here is derived from an EMBL/GenBank/DDBJ whole genome shotgun (WGS) entry which is preliminary data.</text>
</comment>
<keyword evidence="1" id="KW-0255">Endonuclease</keyword>
<dbReference type="EMBL" id="AOII01000017">
    <property type="protein sequence ID" value="ELY82605.1"/>
    <property type="molecule type" value="Genomic_DNA"/>
</dbReference>
<reference evidence="1 2" key="1">
    <citation type="journal article" date="2014" name="PLoS Genet.">
        <title>Phylogenetically driven sequencing of extremely halophilic archaea reveals strategies for static and dynamic osmo-response.</title>
        <authorList>
            <person name="Becker E.A."/>
            <person name="Seitzer P.M."/>
            <person name="Tritt A."/>
            <person name="Larsen D."/>
            <person name="Krusor M."/>
            <person name="Yao A.I."/>
            <person name="Wu D."/>
            <person name="Madern D."/>
            <person name="Eisen J.A."/>
            <person name="Darling A.E."/>
            <person name="Facciotti M.T."/>
        </authorList>
    </citation>
    <scope>NUCLEOTIDE SEQUENCE [LARGE SCALE GENOMIC DNA]</scope>
    <source>
        <strain evidence="1 2">DSM 3751</strain>
    </source>
</reference>
<name>L9Z7X8_9EURY</name>
<dbReference type="AlphaFoldDB" id="L9Z7X8"/>
<sequence length="76" mass="8470">MVETAADVRWIVVGMQDSDEVPSERDVKSALQFLGDPSIGVVEQTEEGYRIVTSYENAVQLVRSFGEVVQPPEEEK</sequence>
<keyword evidence="1" id="KW-0378">Hydrolase</keyword>
<gene>
    <name evidence="1" type="ORF">C487_01600</name>
</gene>
<evidence type="ECO:0000313" key="2">
    <source>
        <dbReference type="Proteomes" id="UP000011618"/>
    </source>
</evidence>
<dbReference type="GO" id="GO:0004519">
    <property type="term" value="F:endonuclease activity"/>
    <property type="evidence" value="ECO:0007669"/>
    <property type="project" value="UniProtKB-KW"/>
</dbReference>
<dbReference type="OrthoDB" id="258197at2157"/>
<accession>L9Z7X8</accession>
<keyword evidence="1" id="KW-0540">Nuclease</keyword>
<protein>
    <submittedName>
        <fullName evidence="1">Restriction endonuclease</fullName>
    </submittedName>
</protein>
<dbReference type="Proteomes" id="UP000011618">
    <property type="component" value="Unassembled WGS sequence"/>
</dbReference>
<dbReference type="RefSeq" id="WP_006183904.1">
    <property type="nucleotide sequence ID" value="NZ_AOII01000017.1"/>
</dbReference>
<dbReference type="PATRIC" id="fig|1227495.3.peg.311"/>
<proteinExistence type="predicted"/>
<organism evidence="1 2">
    <name type="scientific">Natrinema pallidum DSM 3751</name>
    <dbReference type="NCBI Taxonomy" id="1227495"/>
    <lineage>
        <taxon>Archaea</taxon>
        <taxon>Methanobacteriati</taxon>
        <taxon>Methanobacteriota</taxon>
        <taxon>Stenosarchaea group</taxon>
        <taxon>Halobacteria</taxon>
        <taxon>Halobacteriales</taxon>
        <taxon>Natrialbaceae</taxon>
        <taxon>Natrinema</taxon>
    </lineage>
</organism>
<evidence type="ECO:0000313" key="1">
    <source>
        <dbReference type="EMBL" id="ELY82605.1"/>
    </source>
</evidence>